<dbReference type="Proteomes" id="UP000041254">
    <property type="component" value="Unassembled WGS sequence"/>
</dbReference>
<proteinExistence type="predicted"/>
<accession>A0A0G4FY78</accession>
<dbReference type="VEuPathDB" id="CryptoDB:Vbra_6089"/>
<dbReference type="Gene3D" id="2.120.10.30">
    <property type="entry name" value="TolB, C-terminal domain"/>
    <property type="match status" value="1"/>
</dbReference>
<sequence length="291" mass="31370">MTSQSVQVVARHDTPVTAPTYGPDDELFVVSETGNIYKYSGDAEAGTEISAEVWGNSSGQPYGICFDSNTGVAFVCDAAHQAVFRMARTEDEDGFPRQEIAPYVKEYENVALLGPNSIVIAKLNGTLYFTDSGPFGESNIANPTGSVFAVAPDTQILLPLLHRALAHPCGLAMGPDDSTLFVCETYRNRILRFSQHPAGVFHCSVFAQLHGRLGPTAIAVGSTGDMYVAHYDHQDVATSGRILVLDSEGEIQAIKEVPGPEITGLCLSNDEKTLFVTESSTRCLYRVALEE</sequence>
<dbReference type="PANTHER" id="PTHR47572:SF5">
    <property type="entry name" value="BLR2277 PROTEIN"/>
    <property type="match status" value="1"/>
</dbReference>
<dbReference type="PANTHER" id="PTHR47572">
    <property type="entry name" value="LIPOPROTEIN-RELATED"/>
    <property type="match status" value="1"/>
</dbReference>
<dbReference type="InterPro" id="IPR051262">
    <property type="entry name" value="SMP-30/CGR1_Lactonase"/>
</dbReference>
<name>A0A0G4FY78_VITBC</name>
<dbReference type="SUPFAM" id="SSF63829">
    <property type="entry name" value="Calcium-dependent phosphotriesterase"/>
    <property type="match status" value="1"/>
</dbReference>
<dbReference type="InterPro" id="IPR013658">
    <property type="entry name" value="SGL"/>
</dbReference>
<evidence type="ECO:0000313" key="3">
    <source>
        <dbReference type="Proteomes" id="UP000041254"/>
    </source>
</evidence>
<dbReference type="EMBL" id="CDMY01000520">
    <property type="protein sequence ID" value="CEM20121.1"/>
    <property type="molecule type" value="Genomic_DNA"/>
</dbReference>
<evidence type="ECO:0000313" key="2">
    <source>
        <dbReference type="EMBL" id="CEM20121.1"/>
    </source>
</evidence>
<dbReference type="OrthoDB" id="423498at2759"/>
<reference evidence="2 3" key="1">
    <citation type="submission" date="2014-11" db="EMBL/GenBank/DDBJ databases">
        <authorList>
            <person name="Zhu J."/>
            <person name="Qi W."/>
            <person name="Song R."/>
        </authorList>
    </citation>
    <scope>NUCLEOTIDE SEQUENCE [LARGE SCALE GENOMIC DNA]</scope>
</reference>
<dbReference type="STRING" id="1169540.A0A0G4FY78"/>
<keyword evidence="3" id="KW-1185">Reference proteome</keyword>
<dbReference type="OMA" id="YECLAYP"/>
<dbReference type="AlphaFoldDB" id="A0A0G4FY78"/>
<gene>
    <name evidence="2" type="ORF">Vbra_6089</name>
</gene>
<dbReference type="Pfam" id="PF08450">
    <property type="entry name" value="SGL"/>
    <property type="match status" value="1"/>
</dbReference>
<evidence type="ECO:0000259" key="1">
    <source>
        <dbReference type="Pfam" id="PF08450"/>
    </source>
</evidence>
<organism evidence="2 3">
    <name type="scientific">Vitrella brassicaformis (strain CCMP3155)</name>
    <dbReference type="NCBI Taxonomy" id="1169540"/>
    <lineage>
        <taxon>Eukaryota</taxon>
        <taxon>Sar</taxon>
        <taxon>Alveolata</taxon>
        <taxon>Colpodellida</taxon>
        <taxon>Vitrellaceae</taxon>
        <taxon>Vitrella</taxon>
    </lineage>
</organism>
<protein>
    <recommendedName>
        <fullName evidence="1">SMP-30/Gluconolactonase/LRE-like region domain-containing protein</fullName>
    </recommendedName>
</protein>
<dbReference type="InParanoid" id="A0A0G4FY78"/>
<dbReference type="InterPro" id="IPR011042">
    <property type="entry name" value="6-blade_b-propeller_TolB-like"/>
</dbReference>
<feature type="domain" description="SMP-30/Gluconolactonase/LRE-like region" evidence="1">
    <location>
        <begin position="98"/>
        <end position="278"/>
    </location>
</feature>
<dbReference type="PhylomeDB" id="A0A0G4FY78"/>